<name>A0A3N1P9P2_9GAMM</name>
<gene>
    <name evidence="1" type="ORF">EDC28_10742</name>
</gene>
<dbReference type="EMBL" id="RJUL01000007">
    <property type="protein sequence ID" value="ROQ24161.1"/>
    <property type="molecule type" value="Genomic_DNA"/>
</dbReference>
<comment type="caution">
    <text evidence="1">The sequence shown here is derived from an EMBL/GenBank/DDBJ whole genome shotgun (WGS) entry which is preliminary data.</text>
</comment>
<accession>A0A3N1P9P2</accession>
<dbReference type="RefSeq" id="WP_148049852.1">
    <property type="nucleotide sequence ID" value="NZ_JBLXAC010000017.1"/>
</dbReference>
<protein>
    <submittedName>
        <fullName evidence="1">Uncharacterized protein</fullName>
    </submittedName>
</protein>
<proteinExistence type="predicted"/>
<dbReference type="AlphaFoldDB" id="A0A3N1P9P2"/>
<dbReference type="OrthoDB" id="7061789at2"/>
<sequence length="156" mass="17909">MAVPRFAYPIILSLCVLALAFVAGRLSAQWRPLWSIEGNWQGVYFQDLGDQLIKMDYRLHTEGKRINATVRYSDSKAFLGEQQMDLVYLGKTPDTNRNLFSLENPPDDAQFRVDNSLRLPYILKLDKNHYFALQRMNQGFIGTVFHRTGPPADNAQ</sequence>
<dbReference type="Proteomes" id="UP000268033">
    <property type="component" value="Unassembled WGS sequence"/>
</dbReference>
<keyword evidence="2" id="KW-1185">Reference proteome</keyword>
<reference evidence="1 2" key="1">
    <citation type="submission" date="2018-11" db="EMBL/GenBank/DDBJ databases">
        <title>Genomic Encyclopedia of Type Strains, Phase IV (KMG-IV): sequencing the most valuable type-strain genomes for metagenomic binning, comparative biology and taxonomic classification.</title>
        <authorList>
            <person name="Goeker M."/>
        </authorList>
    </citation>
    <scope>NUCLEOTIDE SEQUENCE [LARGE SCALE GENOMIC DNA]</scope>
    <source>
        <strain evidence="1 2">DSM 21945</strain>
    </source>
</reference>
<organism evidence="1 2">
    <name type="scientific">Gallaecimonas pentaromativorans</name>
    <dbReference type="NCBI Taxonomy" id="584787"/>
    <lineage>
        <taxon>Bacteria</taxon>
        <taxon>Pseudomonadati</taxon>
        <taxon>Pseudomonadota</taxon>
        <taxon>Gammaproteobacteria</taxon>
        <taxon>Enterobacterales</taxon>
        <taxon>Gallaecimonadaceae</taxon>
        <taxon>Gallaecimonas</taxon>
    </lineage>
</organism>
<dbReference type="STRING" id="584787.GCA_001247655_01239"/>
<evidence type="ECO:0000313" key="1">
    <source>
        <dbReference type="EMBL" id="ROQ24161.1"/>
    </source>
</evidence>
<evidence type="ECO:0000313" key="2">
    <source>
        <dbReference type="Proteomes" id="UP000268033"/>
    </source>
</evidence>